<name>A0A445KWW9_GLYSO</name>
<feature type="compositionally biased region" description="Basic and acidic residues" evidence="1">
    <location>
        <begin position="11"/>
        <end position="22"/>
    </location>
</feature>
<comment type="caution">
    <text evidence="2">The sequence shown here is derived from an EMBL/GenBank/DDBJ whole genome shotgun (WGS) entry which is preliminary data.</text>
</comment>
<gene>
    <name evidence="2" type="ORF">D0Y65_009029</name>
</gene>
<sequence>MKFSNLLSKGNAEKDSKNHGESHPQPQYNQHLLQSKTKNMPQSLQVKNVTEWKVRQADLELGYLKSAFPDYAKQSLRDAYLANSSDLDYSIDLLHHFDDDEINGDKSSVRHWILGMLQNLYQQLKLVLRQIWHKFKSE</sequence>
<evidence type="ECO:0000313" key="2">
    <source>
        <dbReference type="EMBL" id="RZC15467.1"/>
    </source>
</evidence>
<feature type="compositionally biased region" description="Polar residues" evidence="1">
    <location>
        <begin position="24"/>
        <end position="42"/>
    </location>
</feature>
<organism evidence="2 3">
    <name type="scientific">Glycine soja</name>
    <name type="common">Wild soybean</name>
    <dbReference type="NCBI Taxonomy" id="3848"/>
    <lineage>
        <taxon>Eukaryota</taxon>
        <taxon>Viridiplantae</taxon>
        <taxon>Streptophyta</taxon>
        <taxon>Embryophyta</taxon>
        <taxon>Tracheophyta</taxon>
        <taxon>Spermatophyta</taxon>
        <taxon>Magnoliopsida</taxon>
        <taxon>eudicotyledons</taxon>
        <taxon>Gunneridae</taxon>
        <taxon>Pentapetalae</taxon>
        <taxon>rosids</taxon>
        <taxon>fabids</taxon>
        <taxon>Fabales</taxon>
        <taxon>Fabaceae</taxon>
        <taxon>Papilionoideae</taxon>
        <taxon>50 kb inversion clade</taxon>
        <taxon>NPAAA clade</taxon>
        <taxon>indigoferoid/millettioid clade</taxon>
        <taxon>Phaseoleae</taxon>
        <taxon>Glycine</taxon>
        <taxon>Glycine subgen. Soja</taxon>
    </lineage>
</organism>
<evidence type="ECO:0008006" key="4">
    <source>
        <dbReference type="Google" id="ProtNLM"/>
    </source>
</evidence>
<evidence type="ECO:0000313" key="3">
    <source>
        <dbReference type="Proteomes" id="UP000289340"/>
    </source>
</evidence>
<dbReference type="Proteomes" id="UP000289340">
    <property type="component" value="Chromosome 4"/>
</dbReference>
<dbReference type="AlphaFoldDB" id="A0A445KWW9"/>
<feature type="region of interest" description="Disordered" evidence="1">
    <location>
        <begin position="1"/>
        <end position="42"/>
    </location>
</feature>
<dbReference type="Gramene" id="XM_028372283.1">
    <property type="protein sequence ID" value="XP_028228084.1"/>
    <property type="gene ID" value="LOC114409013"/>
</dbReference>
<dbReference type="InterPro" id="IPR038981">
    <property type="entry name" value="CID5/CID6"/>
</dbReference>
<accession>A0A445KWW9</accession>
<dbReference type="PANTHER" id="PTHR37252">
    <property type="entry name" value="POLYADENYLATE-BINDING PROTEIN-INTERACTING PROTEIN 6"/>
    <property type="match status" value="1"/>
</dbReference>
<evidence type="ECO:0000256" key="1">
    <source>
        <dbReference type="SAM" id="MobiDB-lite"/>
    </source>
</evidence>
<dbReference type="PANTHER" id="PTHR37252:SF3">
    <property type="entry name" value="POLYADENYLATE-BINDING PROTEIN-INTERACTING PROTEIN 6"/>
    <property type="match status" value="1"/>
</dbReference>
<reference evidence="2 3" key="1">
    <citation type="submission" date="2018-09" db="EMBL/GenBank/DDBJ databases">
        <title>A high-quality reference genome of wild soybean provides a powerful tool to mine soybean genomes.</title>
        <authorList>
            <person name="Xie M."/>
            <person name="Chung C.Y.L."/>
            <person name="Li M.-W."/>
            <person name="Wong F.-L."/>
            <person name="Chan T.-F."/>
            <person name="Lam H.-M."/>
        </authorList>
    </citation>
    <scope>NUCLEOTIDE SEQUENCE [LARGE SCALE GENOMIC DNA]</scope>
    <source>
        <strain evidence="3">cv. W05</strain>
        <tissue evidence="2">Hypocotyl of etiolated seedlings</tissue>
    </source>
</reference>
<protein>
    <recommendedName>
        <fullName evidence="4">CUE domain-containing protein</fullName>
    </recommendedName>
</protein>
<dbReference type="EMBL" id="QZWG01000004">
    <property type="protein sequence ID" value="RZC15467.1"/>
    <property type="molecule type" value="Genomic_DNA"/>
</dbReference>
<proteinExistence type="predicted"/>
<keyword evidence="3" id="KW-1185">Reference proteome</keyword>